<proteinExistence type="inferred from homology"/>
<keyword evidence="3" id="KW-0489">Methyltransferase</keyword>
<evidence type="ECO:0000256" key="2">
    <source>
        <dbReference type="ARBA" id="ARBA00012185"/>
    </source>
</evidence>
<evidence type="ECO:0000256" key="7">
    <source>
        <dbReference type="ARBA" id="ARBA00023125"/>
    </source>
</evidence>
<dbReference type="Gene3D" id="3.40.50.150">
    <property type="entry name" value="Vaccinia Virus protein VP39"/>
    <property type="match status" value="2"/>
</dbReference>
<sequence>MMMNNKLPLSNFVPIDSSFINRNTLYQKFYSKILPNPYLDRSLVSFQDNKQAPFSSWFKYREGFSEKLVTYLLQNLKPQPGILLDPFSGSGSSLFAASALGWQSIGIELLPVGIFATKSRLASQKINVNLLNTVILHLKTINFLDYYNQTDTFNHIAITQGAFSSLNENKLIGYLFYCNNYICDEDIRSLLLYAAFCILEDTSYTRKDGQYLRWDTRSGRSKGKNEFNKGEILNFDNAINQKLKQIASDLDVSSIQLNLFDNSLSLQDTVEKPEPKLFQGSCLEILPTIEESSIDFVITSPPYANRYDYTRTYALELAYLGCSEEKVKHLRQTMLSCTVENRDKRNYLENYYIDIGRYQDFLKIDLTFQNQAALQEVLGILENYGTEGKLNNKNITRMLRNYFYEMCFVIYELARILKAGGIVTMVNDNVRYAGEEIPVDLILSDIAESFGLVTRHIWILGQGKGNSSQQMGNHGRSELRKCVYIWEKLHCDNRGK</sequence>
<evidence type="ECO:0000313" key="10">
    <source>
        <dbReference type="EMBL" id="MBD2607144.1"/>
    </source>
</evidence>
<protein>
    <recommendedName>
        <fullName evidence="2">site-specific DNA-methyltransferase (cytosine-N(4)-specific)</fullName>
        <ecNumber evidence="2">2.1.1.113</ecNumber>
    </recommendedName>
</protein>
<reference evidence="10 11" key="1">
    <citation type="journal article" date="2020" name="ISME J.">
        <title>Comparative genomics reveals insights into cyanobacterial evolution and habitat adaptation.</title>
        <authorList>
            <person name="Chen M.Y."/>
            <person name="Teng W.K."/>
            <person name="Zhao L."/>
            <person name="Hu C.X."/>
            <person name="Zhou Y.K."/>
            <person name="Han B.P."/>
            <person name="Song L.R."/>
            <person name="Shu W.S."/>
        </authorList>
    </citation>
    <scope>NUCLEOTIDE SEQUENCE [LARGE SCALE GENOMIC DNA]</scope>
    <source>
        <strain evidence="10 11">FACHB-248</strain>
    </source>
</reference>
<evidence type="ECO:0000256" key="3">
    <source>
        <dbReference type="ARBA" id="ARBA00022603"/>
    </source>
</evidence>
<dbReference type="EC" id="2.1.1.113" evidence="2"/>
<comment type="caution">
    <text evidence="10">The sequence shown here is derived from an EMBL/GenBank/DDBJ whole genome shotgun (WGS) entry which is preliminary data.</text>
</comment>
<evidence type="ECO:0000256" key="4">
    <source>
        <dbReference type="ARBA" id="ARBA00022679"/>
    </source>
</evidence>
<dbReference type="Proteomes" id="UP000660380">
    <property type="component" value="Unassembled WGS sequence"/>
</dbReference>
<evidence type="ECO:0000313" key="11">
    <source>
        <dbReference type="Proteomes" id="UP000660380"/>
    </source>
</evidence>
<dbReference type="InterPro" id="IPR029063">
    <property type="entry name" value="SAM-dependent_MTases_sf"/>
</dbReference>
<keyword evidence="7" id="KW-0238">DNA-binding</keyword>
<keyword evidence="6" id="KW-0680">Restriction system</keyword>
<dbReference type="EMBL" id="JACJTA010000056">
    <property type="protein sequence ID" value="MBD2607144.1"/>
    <property type="molecule type" value="Genomic_DNA"/>
</dbReference>
<dbReference type="InterPro" id="IPR002941">
    <property type="entry name" value="DNA_methylase_N4/N6"/>
</dbReference>
<feature type="domain" description="DNA methylase N-4/N-6" evidence="9">
    <location>
        <begin position="53"/>
        <end position="109"/>
    </location>
</feature>
<accession>A0ABR8GUF6</accession>
<keyword evidence="11" id="KW-1185">Reference proteome</keyword>
<evidence type="ECO:0000256" key="8">
    <source>
        <dbReference type="ARBA" id="ARBA00049120"/>
    </source>
</evidence>
<keyword evidence="4" id="KW-0808">Transferase</keyword>
<evidence type="ECO:0000256" key="6">
    <source>
        <dbReference type="ARBA" id="ARBA00022747"/>
    </source>
</evidence>
<gene>
    <name evidence="10" type="ORF">H6G81_22085</name>
</gene>
<dbReference type="Pfam" id="PF01555">
    <property type="entry name" value="N6_N4_Mtase"/>
    <property type="match status" value="1"/>
</dbReference>
<comment type="similarity">
    <text evidence="1">Belongs to the N(4)/N(6)-methyltransferase family. N(4) subfamily.</text>
</comment>
<comment type="catalytic activity">
    <reaction evidence="8">
        <text>a 2'-deoxycytidine in DNA + S-adenosyl-L-methionine = an N(4)-methyl-2'-deoxycytidine in DNA + S-adenosyl-L-homocysteine + H(+)</text>
        <dbReference type="Rhea" id="RHEA:16857"/>
        <dbReference type="Rhea" id="RHEA-COMP:11369"/>
        <dbReference type="Rhea" id="RHEA-COMP:13674"/>
        <dbReference type="ChEBI" id="CHEBI:15378"/>
        <dbReference type="ChEBI" id="CHEBI:57856"/>
        <dbReference type="ChEBI" id="CHEBI:59789"/>
        <dbReference type="ChEBI" id="CHEBI:85452"/>
        <dbReference type="ChEBI" id="CHEBI:137933"/>
        <dbReference type="EC" id="2.1.1.113"/>
    </reaction>
</comment>
<evidence type="ECO:0000259" key="9">
    <source>
        <dbReference type="Pfam" id="PF01555"/>
    </source>
</evidence>
<dbReference type="PROSITE" id="PS00093">
    <property type="entry name" value="N4_MTASE"/>
    <property type="match status" value="1"/>
</dbReference>
<evidence type="ECO:0000256" key="1">
    <source>
        <dbReference type="ARBA" id="ARBA00010203"/>
    </source>
</evidence>
<dbReference type="InterPro" id="IPR017985">
    <property type="entry name" value="MeTrfase_CN4_CS"/>
</dbReference>
<name>A0ABR8GUF6_9CYAN</name>
<dbReference type="SUPFAM" id="SSF53335">
    <property type="entry name" value="S-adenosyl-L-methionine-dependent methyltransferases"/>
    <property type="match status" value="2"/>
</dbReference>
<keyword evidence="5" id="KW-0949">S-adenosyl-L-methionine</keyword>
<evidence type="ECO:0000256" key="5">
    <source>
        <dbReference type="ARBA" id="ARBA00022691"/>
    </source>
</evidence>
<organism evidence="10 11">
    <name type="scientific">Scytonema hofmannii FACHB-248</name>
    <dbReference type="NCBI Taxonomy" id="1842502"/>
    <lineage>
        <taxon>Bacteria</taxon>
        <taxon>Bacillati</taxon>
        <taxon>Cyanobacteriota</taxon>
        <taxon>Cyanophyceae</taxon>
        <taxon>Nostocales</taxon>
        <taxon>Scytonemataceae</taxon>
        <taxon>Scytonema</taxon>
    </lineage>
</organism>